<gene>
    <name evidence="24" type="ORF">NDO55_05835</name>
</gene>
<dbReference type="InterPro" id="IPR018109">
    <property type="entry name" value="Folylpolyglutamate_synth_CS"/>
</dbReference>
<evidence type="ECO:0000313" key="25">
    <source>
        <dbReference type="Proteomes" id="UP001155128"/>
    </source>
</evidence>
<dbReference type="InterPro" id="IPR036565">
    <property type="entry name" value="Mur-like_cat_sf"/>
</dbReference>
<dbReference type="GO" id="GO:0005524">
    <property type="term" value="F:ATP binding"/>
    <property type="evidence" value="ECO:0007669"/>
    <property type="project" value="UniProtKB-KW"/>
</dbReference>
<dbReference type="FunFam" id="3.40.1190.10:FF:000011">
    <property type="entry name" value="Folylpolyglutamate synthase/dihydrofolate synthase"/>
    <property type="match status" value="1"/>
</dbReference>
<reference evidence="24" key="1">
    <citation type="submission" date="2022-06" db="EMBL/GenBank/DDBJ databases">
        <title>Sphingomicrobium sedimins sp. nov., a marine bacterium isolated from tidal flat.</title>
        <authorList>
            <person name="Kim C.-H."/>
            <person name="Yoo Y."/>
            <person name="Kim J.-J."/>
        </authorList>
    </citation>
    <scope>NUCLEOTIDE SEQUENCE</scope>
    <source>
        <strain evidence="24">GRR-S6-50</strain>
    </source>
</reference>
<evidence type="ECO:0000256" key="15">
    <source>
        <dbReference type="ARBA" id="ARBA00030048"/>
    </source>
</evidence>
<dbReference type="Pfam" id="PF02875">
    <property type="entry name" value="Mur_ligase_C"/>
    <property type="match status" value="1"/>
</dbReference>
<keyword evidence="14" id="KW-0289">Folate biosynthesis</keyword>
<evidence type="ECO:0000256" key="10">
    <source>
        <dbReference type="ARBA" id="ARBA00022723"/>
    </source>
</evidence>
<dbReference type="InterPro" id="IPR004101">
    <property type="entry name" value="Mur_ligase_C"/>
</dbReference>
<evidence type="ECO:0000256" key="6">
    <source>
        <dbReference type="ARBA" id="ARBA00013023"/>
    </source>
</evidence>
<comment type="cofactor">
    <cofactor evidence="1">
        <name>Mg(2+)</name>
        <dbReference type="ChEBI" id="CHEBI:18420"/>
    </cofactor>
</comment>
<evidence type="ECO:0000256" key="19">
    <source>
        <dbReference type="ARBA" id="ARBA00047808"/>
    </source>
</evidence>
<evidence type="ECO:0000256" key="22">
    <source>
        <dbReference type="PIRNR" id="PIRNR001563"/>
    </source>
</evidence>
<comment type="pathway">
    <text evidence="3">Cofactor biosynthesis; tetrahydrofolate biosynthesis; 7,8-dihydrofolate from 2-amino-4-hydroxy-6-hydroxymethyl-7,8-dihydropteridine diphosphate and 4-aminobenzoate: step 2/2.</text>
</comment>
<dbReference type="AlphaFoldDB" id="A0A9X2EL36"/>
<comment type="catalytic activity">
    <reaction evidence="21">
        <text>7,8-dihydropteroate + L-glutamate + ATP = 7,8-dihydrofolate + ADP + phosphate + H(+)</text>
        <dbReference type="Rhea" id="RHEA:23584"/>
        <dbReference type="ChEBI" id="CHEBI:15378"/>
        <dbReference type="ChEBI" id="CHEBI:17839"/>
        <dbReference type="ChEBI" id="CHEBI:29985"/>
        <dbReference type="ChEBI" id="CHEBI:30616"/>
        <dbReference type="ChEBI" id="CHEBI:43474"/>
        <dbReference type="ChEBI" id="CHEBI:57451"/>
        <dbReference type="ChEBI" id="CHEBI:456216"/>
        <dbReference type="EC" id="6.3.2.12"/>
    </reaction>
</comment>
<protein>
    <recommendedName>
        <fullName evidence="8">Dihydrofolate synthase/folylpolyglutamate synthase</fullName>
        <ecNumber evidence="6">6.3.2.12</ecNumber>
        <ecNumber evidence="7">6.3.2.17</ecNumber>
    </recommendedName>
    <alternativeName>
        <fullName evidence="17">Folylpoly-gamma-glutamate synthetase-dihydrofolate synthetase</fullName>
    </alternativeName>
    <alternativeName>
        <fullName evidence="15">Folylpolyglutamate synthetase</fullName>
    </alternativeName>
    <alternativeName>
        <fullName evidence="16">Tetrahydrofolylpolyglutamate synthase</fullName>
    </alternativeName>
</protein>
<evidence type="ECO:0000256" key="14">
    <source>
        <dbReference type="ARBA" id="ARBA00022909"/>
    </source>
</evidence>
<evidence type="ECO:0000256" key="21">
    <source>
        <dbReference type="ARBA" id="ARBA00049161"/>
    </source>
</evidence>
<dbReference type="GO" id="GO:0046872">
    <property type="term" value="F:metal ion binding"/>
    <property type="evidence" value="ECO:0007669"/>
    <property type="project" value="UniProtKB-KW"/>
</dbReference>
<evidence type="ECO:0000256" key="11">
    <source>
        <dbReference type="ARBA" id="ARBA00022741"/>
    </source>
</evidence>
<evidence type="ECO:0000256" key="18">
    <source>
        <dbReference type="ARBA" id="ARBA00047493"/>
    </source>
</evidence>
<comment type="catalytic activity">
    <reaction evidence="20">
        <text>(6R)-5,10-methylenetetrahydrofolyl-(gamma-L-Glu)(n) + L-glutamate + ATP = (6R)-5,10-methylenetetrahydrofolyl-(gamma-L-Glu)(n+1) + ADP + phosphate + H(+)</text>
        <dbReference type="Rhea" id="RHEA:51912"/>
        <dbReference type="Rhea" id="RHEA-COMP:13257"/>
        <dbReference type="Rhea" id="RHEA-COMP:13258"/>
        <dbReference type="ChEBI" id="CHEBI:15378"/>
        <dbReference type="ChEBI" id="CHEBI:29985"/>
        <dbReference type="ChEBI" id="CHEBI:30616"/>
        <dbReference type="ChEBI" id="CHEBI:43474"/>
        <dbReference type="ChEBI" id="CHEBI:136572"/>
        <dbReference type="ChEBI" id="CHEBI:456216"/>
        <dbReference type="EC" id="6.3.2.17"/>
    </reaction>
</comment>
<keyword evidence="11 22" id="KW-0547">Nucleotide-binding</keyword>
<proteinExistence type="inferred from homology"/>
<dbReference type="InterPro" id="IPR036615">
    <property type="entry name" value="Mur_ligase_C_dom_sf"/>
</dbReference>
<comment type="similarity">
    <text evidence="5 22">Belongs to the folylpolyglutamate synthase family.</text>
</comment>
<dbReference type="SUPFAM" id="SSF53623">
    <property type="entry name" value="MurD-like peptide ligases, catalytic domain"/>
    <property type="match status" value="1"/>
</dbReference>
<keyword evidence="10" id="KW-0479">Metal-binding</keyword>
<comment type="caution">
    <text evidence="24">The sequence shown here is derived from an EMBL/GenBank/DDBJ whole genome shotgun (WGS) entry which is preliminary data.</text>
</comment>
<dbReference type="PANTHER" id="PTHR11136">
    <property type="entry name" value="FOLYLPOLYGLUTAMATE SYNTHASE-RELATED"/>
    <property type="match status" value="1"/>
</dbReference>
<evidence type="ECO:0000256" key="13">
    <source>
        <dbReference type="ARBA" id="ARBA00022842"/>
    </source>
</evidence>
<comment type="catalytic activity">
    <reaction evidence="18">
        <text>(6S)-5,6,7,8-tetrahydrofolyl-(gamma-L-Glu)(n) + L-glutamate + ATP = (6S)-5,6,7,8-tetrahydrofolyl-(gamma-L-Glu)(n+1) + ADP + phosphate + H(+)</text>
        <dbReference type="Rhea" id="RHEA:10580"/>
        <dbReference type="Rhea" id="RHEA-COMP:14738"/>
        <dbReference type="Rhea" id="RHEA-COMP:14740"/>
        <dbReference type="ChEBI" id="CHEBI:15378"/>
        <dbReference type="ChEBI" id="CHEBI:29985"/>
        <dbReference type="ChEBI" id="CHEBI:30616"/>
        <dbReference type="ChEBI" id="CHEBI:43474"/>
        <dbReference type="ChEBI" id="CHEBI:141005"/>
        <dbReference type="ChEBI" id="CHEBI:456216"/>
        <dbReference type="EC" id="6.3.2.17"/>
    </reaction>
</comment>
<dbReference type="EC" id="6.3.2.17" evidence="7"/>
<dbReference type="EMBL" id="JAMSHT010000001">
    <property type="protein sequence ID" value="MCM8557339.1"/>
    <property type="molecule type" value="Genomic_DNA"/>
</dbReference>
<dbReference type="GO" id="GO:0046656">
    <property type="term" value="P:folic acid biosynthetic process"/>
    <property type="evidence" value="ECO:0007669"/>
    <property type="project" value="UniProtKB-KW"/>
</dbReference>
<dbReference type="PROSITE" id="PS01012">
    <property type="entry name" value="FOLYLPOLYGLU_SYNT_2"/>
    <property type="match status" value="1"/>
</dbReference>
<dbReference type="PANTHER" id="PTHR11136:SF0">
    <property type="entry name" value="DIHYDROFOLATE SYNTHETASE-RELATED"/>
    <property type="match status" value="1"/>
</dbReference>
<comment type="pathway">
    <text evidence="4">Cofactor biosynthesis; tetrahydrofolylpolyglutamate biosynthesis.</text>
</comment>
<evidence type="ECO:0000256" key="20">
    <source>
        <dbReference type="ARBA" id="ARBA00049035"/>
    </source>
</evidence>
<evidence type="ECO:0000256" key="17">
    <source>
        <dbReference type="ARBA" id="ARBA00032510"/>
    </source>
</evidence>
<evidence type="ECO:0000256" key="8">
    <source>
        <dbReference type="ARBA" id="ARBA00019357"/>
    </source>
</evidence>
<dbReference type="Gene3D" id="3.40.1190.10">
    <property type="entry name" value="Mur-like, catalytic domain"/>
    <property type="match status" value="1"/>
</dbReference>
<dbReference type="GO" id="GO:0008841">
    <property type="term" value="F:dihydrofolate synthase activity"/>
    <property type="evidence" value="ECO:0007669"/>
    <property type="project" value="UniProtKB-EC"/>
</dbReference>
<comment type="catalytic activity">
    <reaction evidence="19">
        <text>10-formyltetrahydrofolyl-(gamma-L-Glu)(n) + L-glutamate + ATP = 10-formyltetrahydrofolyl-(gamma-L-Glu)(n+1) + ADP + phosphate + H(+)</text>
        <dbReference type="Rhea" id="RHEA:51904"/>
        <dbReference type="Rhea" id="RHEA-COMP:13088"/>
        <dbReference type="Rhea" id="RHEA-COMP:14300"/>
        <dbReference type="ChEBI" id="CHEBI:15378"/>
        <dbReference type="ChEBI" id="CHEBI:29985"/>
        <dbReference type="ChEBI" id="CHEBI:30616"/>
        <dbReference type="ChEBI" id="CHEBI:43474"/>
        <dbReference type="ChEBI" id="CHEBI:134413"/>
        <dbReference type="ChEBI" id="CHEBI:456216"/>
        <dbReference type="EC" id="6.3.2.17"/>
    </reaction>
</comment>
<dbReference type="PIRSF" id="PIRSF001563">
    <property type="entry name" value="Folylpolyglu_synth"/>
    <property type="match status" value="1"/>
</dbReference>
<organism evidence="24 25">
    <name type="scientific">Sphingomicrobium sediminis</name>
    <dbReference type="NCBI Taxonomy" id="2950949"/>
    <lineage>
        <taxon>Bacteria</taxon>
        <taxon>Pseudomonadati</taxon>
        <taxon>Pseudomonadota</taxon>
        <taxon>Alphaproteobacteria</taxon>
        <taxon>Sphingomonadales</taxon>
        <taxon>Sphingomonadaceae</taxon>
        <taxon>Sphingomicrobium</taxon>
    </lineage>
</organism>
<keyword evidence="12 22" id="KW-0067">ATP-binding</keyword>
<dbReference type="SUPFAM" id="SSF53244">
    <property type="entry name" value="MurD-like peptide ligases, peptide-binding domain"/>
    <property type="match status" value="1"/>
</dbReference>
<evidence type="ECO:0000256" key="7">
    <source>
        <dbReference type="ARBA" id="ARBA00013025"/>
    </source>
</evidence>
<feature type="domain" description="Mur ligase C-terminal" evidence="23">
    <location>
        <begin position="311"/>
        <end position="419"/>
    </location>
</feature>
<name>A0A9X2EL36_9SPHN</name>
<comment type="function">
    <text evidence="2">Functions in two distinct reactions of the de novo folate biosynthetic pathway. Catalyzes the addition of a glutamate residue to dihydropteroate (7,8-dihydropteroate or H2Pte) to form dihydrofolate (7,8-dihydrofolate monoglutamate or H2Pte-Glu). Also catalyzes successive additions of L-glutamate to tetrahydrofolate or 10-formyltetrahydrofolate or 5,10-methylenetetrahydrofolate, leading to folylpolyglutamate derivatives.</text>
</comment>
<evidence type="ECO:0000256" key="1">
    <source>
        <dbReference type="ARBA" id="ARBA00001946"/>
    </source>
</evidence>
<evidence type="ECO:0000256" key="5">
    <source>
        <dbReference type="ARBA" id="ARBA00008276"/>
    </source>
</evidence>
<evidence type="ECO:0000256" key="16">
    <source>
        <dbReference type="ARBA" id="ARBA00030592"/>
    </source>
</evidence>
<evidence type="ECO:0000256" key="2">
    <source>
        <dbReference type="ARBA" id="ARBA00002714"/>
    </source>
</evidence>
<dbReference type="InterPro" id="IPR001645">
    <property type="entry name" value="Folylpolyglutamate_synth"/>
</dbReference>
<evidence type="ECO:0000256" key="12">
    <source>
        <dbReference type="ARBA" id="ARBA00022840"/>
    </source>
</evidence>
<accession>A0A9X2EL36</accession>
<evidence type="ECO:0000256" key="3">
    <source>
        <dbReference type="ARBA" id="ARBA00004799"/>
    </source>
</evidence>
<keyword evidence="9 22" id="KW-0436">Ligase</keyword>
<evidence type="ECO:0000256" key="4">
    <source>
        <dbReference type="ARBA" id="ARBA00005150"/>
    </source>
</evidence>
<dbReference type="EC" id="6.3.2.12" evidence="6"/>
<dbReference type="RefSeq" id="WP_252113321.1">
    <property type="nucleotide sequence ID" value="NZ_JAMSHT010000001.1"/>
</dbReference>
<dbReference type="Gene3D" id="3.90.190.20">
    <property type="entry name" value="Mur ligase, C-terminal domain"/>
    <property type="match status" value="1"/>
</dbReference>
<evidence type="ECO:0000259" key="23">
    <source>
        <dbReference type="Pfam" id="PF02875"/>
    </source>
</evidence>
<dbReference type="GO" id="GO:0005737">
    <property type="term" value="C:cytoplasm"/>
    <property type="evidence" value="ECO:0007669"/>
    <property type="project" value="TreeGrafter"/>
</dbReference>
<dbReference type="GO" id="GO:0004326">
    <property type="term" value="F:tetrahydrofolylpolyglutamate synthase activity"/>
    <property type="evidence" value="ECO:0007669"/>
    <property type="project" value="UniProtKB-EC"/>
</dbReference>
<evidence type="ECO:0000313" key="24">
    <source>
        <dbReference type="EMBL" id="MCM8557339.1"/>
    </source>
</evidence>
<evidence type="ECO:0000256" key="9">
    <source>
        <dbReference type="ARBA" id="ARBA00022598"/>
    </source>
</evidence>
<sequence length="435" mass="45861">MADGARSDDPAVQHQLDRLMALGHGGDRQALEVMRGLMAALGNPQDRLPPVLHVAGTNGKGSTIAFVRAALAAAGKSVHAYTSPHLVRFNERIRLGGDLIDDAALAPLLEEVLDTAEQAGVAPSFFEATTAAAFLAFSRQPSDALLLEVGMGGRLDATNLVSAPVATGIAAIGRDHQRFLGNELTAIASEKAGIAKKGVPLVVQAQADGAVVARIAEIAHQKGSRLLLQGRDWNVAPRDVGGWTYTDRHGDLALPDPKLSGRHQLDNAGLAIAMLRHADGFDLPDAAFEAAMGWAEWPARLQRIGQGRLREQLGDVTLLLDGAHNPEAAQAVARAVTGKVHLVMGLLANRDPMALLTPFARRLQSFTALPVTGHEHHDPQALAAMVDGTDSKAVPDFAAAFKRLASIVQPGDTVLVMGSLYLAGRFLDENGTPPN</sequence>
<keyword evidence="13" id="KW-0460">Magnesium</keyword>
<dbReference type="NCBIfam" id="TIGR01499">
    <property type="entry name" value="folC"/>
    <property type="match status" value="1"/>
</dbReference>
<dbReference type="Proteomes" id="UP001155128">
    <property type="component" value="Unassembled WGS sequence"/>
</dbReference>
<keyword evidence="25" id="KW-1185">Reference proteome</keyword>